<dbReference type="GO" id="GO:0006749">
    <property type="term" value="P:glutathione metabolic process"/>
    <property type="evidence" value="ECO:0007669"/>
    <property type="project" value="InterPro"/>
</dbReference>
<feature type="domain" description="GST N-terminal" evidence="6">
    <location>
        <begin position="4"/>
        <end position="84"/>
    </location>
</feature>
<dbReference type="PANTHER" id="PTHR11260:SF615">
    <property type="entry name" value="GLUTATHIONE S-TRANSFERASE U17"/>
    <property type="match status" value="1"/>
</dbReference>
<dbReference type="InterPro" id="IPR004046">
    <property type="entry name" value="GST_C"/>
</dbReference>
<sequence>MASDKVKLLGAWQSPYAMRARIALQMKSVEYEYEEEDLLAAKSDLLLKSNPIYKKVPVLIHAHRPVSESLVILQYIDEVWAPGPAILPADPYDRAIARFWAAYIDDKWFLHLRTSVLSEGQEAKSAAEESAEGLVLLEEAFTMCSKGQKFFGGERIGYLDIVLGSFLGWIRVTEQRANSSLIDESKTPKLFEWAQHFCADVAVKDVMHQTDKLFEFAKLLAAKHKSSRET</sequence>
<dbReference type="InterPro" id="IPR004045">
    <property type="entry name" value="Glutathione_S-Trfase_N"/>
</dbReference>
<dbReference type="InterPro" id="IPR036249">
    <property type="entry name" value="Thioredoxin-like_sf"/>
</dbReference>
<comment type="similarity">
    <text evidence="4">Belongs to the GST superfamily. Tau family.</text>
</comment>
<dbReference type="InterPro" id="IPR045073">
    <property type="entry name" value="Omega/Tau-like"/>
</dbReference>
<dbReference type="InterPro" id="IPR045074">
    <property type="entry name" value="GST_C_Tau"/>
</dbReference>
<dbReference type="SFLD" id="SFLDS00019">
    <property type="entry name" value="Glutathione_Transferase_(cytos"/>
    <property type="match status" value="1"/>
</dbReference>
<dbReference type="GO" id="GO:0009407">
    <property type="term" value="P:toxin catabolic process"/>
    <property type="evidence" value="ECO:0007669"/>
    <property type="project" value="UniProtKB-ARBA"/>
</dbReference>
<dbReference type="SFLD" id="SFLDG00358">
    <property type="entry name" value="Main_(cytGST)"/>
    <property type="match status" value="1"/>
</dbReference>
<reference evidence="8" key="1">
    <citation type="submission" date="2020-06" db="EMBL/GenBank/DDBJ databases">
        <authorList>
            <person name="Li T."/>
            <person name="Hu X."/>
            <person name="Zhang T."/>
            <person name="Song X."/>
            <person name="Zhang H."/>
            <person name="Dai N."/>
            <person name="Sheng W."/>
            <person name="Hou X."/>
            <person name="Wei L."/>
        </authorList>
    </citation>
    <scope>NUCLEOTIDE SEQUENCE</scope>
    <source>
        <strain evidence="8">G01</strain>
        <tissue evidence="8">Leaf</tissue>
    </source>
</reference>
<organism evidence="8">
    <name type="scientific">Sesamum angustifolium</name>
    <dbReference type="NCBI Taxonomy" id="2727405"/>
    <lineage>
        <taxon>Eukaryota</taxon>
        <taxon>Viridiplantae</taxon>
        <taxon>Streptophyta</taxon>
        <taxon>Embryophyta</taxon>
        <taxon>Tracheophyta</taxon>
        <taxon>Spermatophyta</taxon>
        <taxon>Magnoliopsida</taxon>
        <taxon>eudicotyledons</taxon>
        <taxon>Gunneridae</taxon>
        <taxon>Pentapetalae</taxon>
        <taxon>asterids</taxon>
        <taxon>lamiids</taxon>
        <taxon>Lamiales</taxon>
        <taxon>Pedaliaceae</taxon>
        <taxon>Sesamum</taxon>
    </lineage>
</organism>
<feature type="domain" description="GST C-terminal" evidence="7">
    <location>
        <begin position="90"/>
        <end position="214"/>
    </location>
</feature>
<dbReference type="SFLD" id="SFLDG01152">
    <property type="entry name" value="Main.3:_Omega-_and_Tau-like"/>
    <property type="match status" value="1"/>
</dbReference>
<dbReference type="InterPro" id="IPR010987">
    <property type="entry name" value="Glutathione-S-Trfase_C-like"/>
</dbReference>
<dbReference type="GO" id="GO:0004364">
    <property type="term" value="F:glutathione transferase activity"/>
    <property type="evidence" value="ECO:0007669"/>
    <property type="project" value="UniProtKB-EC"/>
</dbReference>
<dbReference type="FunFam" id="3.40.30.10:FF:000044">
    <property type="entry name" value="Glutathione S-transferase GSTU6"/>
    <property type="match status" value="1"/>
</dbReference>
<dbReference type="InterPro" id="IPR040079">
    <property type="entry name" value="Glutathione_S-Trfase"/>
</dbReference>
<evidence type="ECO:0000259" key="6">
    <source>
        <dbReference type="PROSITE" id="PS50404"/>
    </source>
</evidence>
<dbReference type="CDD" id="cd03058">
    <property type="entry name" value="GST_N_Tau"/>
    <property type="match status" value="1"/>
</dbReference>
<comment type="caution">
    <text evidence="8">The sequence shown here is derived from an EMBL/GenBank/DDBJ whole genome shotgun (WGS) entry which is preliminary data.</text>
</comment>
<dbReference type="InterPro" id="IPR036282">
    <property type="entry name" value="Glutathione-S-Trfase_C_sf"/>
</dbReference>
<proteinExistence type="inferred from homology"/>
<dbReference type="PANTHER" id="PTHR11260">
    <property type="entry name" value="GLUTATHIONE S-TRANSFERASE, GST, SUPERFAMILY, GST DOMAIN CONTAINING"/>
    <property type="match status" value="1"/>
</dbReference>
<dbReference type="AlphaFoldDB" id="A0AAW2Q8A3"/>
<accession>A0AAW2Q8A3</accession>
<comment type="catalytic activity">
    <reaction evidence="5">
        <text>RX + glutathione = an S-substituted glutathione + a halide anion + H(+)</text>
        <dbReference type="Rhea" id="RHEA:16437"/>
        <dbReference type="ChEBI" id="CHEBI:15378"/>
        <dbReference type="ChEBI" id="CHEBI:16042"/>
        <dbReference type="ChEBI" id="CHEBI:17792"/>
        <dbReference type="ChEBI" id="CHEBI:57925"/>
        <dbReference type="ChEBI" id="CHEBI:90779"/>
        <dbReference type="EC" id="2.5.1.18"/>
    </reaction>
</comment>
<gene>
    <name evidence="8" type="ORF">Sangu_0509500</name>
</gene>
<dbReference type="Gene3D" id="3.40.30.10">
    <property type="entry name" value="Glutaredoxin"/>
    <property type="match status" value="1"/>
</dbReference>
<evidence type="ECO:0000256" key="2">
    <source>
        <dbReference type="ARBA" id="ARBA00022575"/>
    </source>
</evidence>
<evidence type="ECO:0000256" key="1">
    <source>
        <dbReference type="ARBA" id="ARBA00012452"/>
    </source>
</evidence>
<dbReference type="GO" id="GO:0005737">
    <property type="term" value="C:cytoplasm"/>
    <property type="evidence" value="ECO:0007669"/>
    <property type="project" value="TreeGrafter"/>
</dbReference>
<protein>
    <recommendedName>
        <fullName evidence="1">glutathione transferase</fullName>
        <ecNumber evidence="1">2.5.1.18</ecNumber>
    </recommendedName>
</protein>
<evidence type="ECO:0000313" key="8">
    <source>
        <dbReference type="EMBL" id="KAL0364119.1"/>
    </source>
</evidence>
<evidence type="ECO:0000256" key="3">
    <source>
        <dbReference type="ARBA" id="ARBA00022679"/>
    </source>
</evidence>
<dbReference type="SUPFAM" id="SSF52833">
    <property type="entry name" value="Thioredoxin-like"/>
    <property type="match status" value="1"/>
</dbReference>
<keyword evidence="2" id="KW-0216">Detoxification</keyword>
<dbReference type="PROSITE" id="PS50404">
    <property type="entry name" value="GST_NTER"/>
    <property type="match status" value="1"/>
</dbReference>
<evidence type="ECO:0000259" key="7">
    <source>
        <dbReference type="PROSITE" id="PS50405"/>
    </source>
</evidence>
<reference evidence="8" key="2">
    <citation type="journal article" date="2024" name="Plant">
        <title>Genomic evolution and insights into agronomic trait innovations of Sesamum species.</title>
        <authorList>
            <person name="Miao H."/>
            <person name="Wang L."/>
            <person name="Qu L."/>
            <person name="Liu H."/>
            <person name="Sun Y."/>
            <person name="Le M."/>
            <person name="Wang Q."/>
            <person name="Wei S."/>
            <person name="Zheng Y."/>
            <person name="Lin W."/>
            <person name="Duan Y."/>
            <person name="Cao H."/>
            <person name="Xiong S."/>
            <person name="Wang X."/>
            <person name="Wei L."/>
            <person name="Li C."/>
            <person name="Ma Q."/>
            <person name="Ju M."/>
            <person name="Zhao R."/>
            <person name="Li G."/>
            <person name="Mu C."/>
            <person name="Tian Q."/>
            <person name="Mei H."/>
            <person name="Zhang T."/>
            <person name="Gao T."/>
            <person name="Zhang H."/>
        </authorList>
    </citation>
    <scope>NUCLEOTIDE SEQUENCE</scope>
    <source>
        <strain evidence="8">G01</strain>
    </source>
</reference>
<name>A0AAW2Q8A3_9LAMI</name>
<dbReference type="Gene3D" id="1.20.1050.10">
    <property type="match status" value="1"/>
</dbReference>
<keyword evidence="3" id="KW-0808">Transferase</keyword>
<dbReference type="EMBL" id="JACGWK010000003">
    <property type="protein sequence ID" value="KAL0364119.1"/>
    <property type="molecule type" value="Genomic_DNA"/>
</dbReference>
<dbReference type="FunFam" id="1.20.1050.10:FF:000016">
    <property type="entry name" value="Glutathione S-transferase U9"/>
    <property type="match status" value="1"/>
</dbReference>
<evidence type="ECO:0000256" key="5">
    <source>
        <dbReference type="ARBA" id="ARBA00047960"/>
    </source>
</evidence>
<dbReference type="SUPFAM" id="SSF47616">
    <property type="entry name" value="GST C-terminal domain-like"/>
    <property type="match status" value="1"/>
</dbReference>
<evidence type="ECO:0000256" key="4">
    <source>
        <dbReference type="ARBA" id="ARBA00025743"/>
    </source>
</evidence>
<dbReference type="PROSITE" id="PS50405">
    <property type="entry name" value="GST_CTER"/>
    <property type="match status" value="1"/>
</dbReference>
<dbReference type="Pfam" id="PF02798">
    <property type="entry name" value="GST_N"/>
    <property type="match status" value="1"/>
</dbReference>
<dbReference type="Pfam" id="PF00043">
    <property type="entry name" value="GST_C"/>
    <property type="match status" value="1"/>
</dbReference>
<dbReference type="EC" id="2.5.1.18" evidence="1"/>
<dbReference type="CDD" id="cd03185">
    <property type="entry name" value="GST_C_Tau"/>
    <property type="match status" value="1"/>
</dbReference>